<dbReference type="Gene3D" id="3.30.40.10">
    <property type="entry name" value="Zinc/RING finger domain, C3HC4 (zinc finger)"/>
    <property type="match status" value="1"/>
</dbReference>
<dbReference type="PROSITE" id="PS50119">
    <property type="entry name" value="ZF_BBOX"/>
    <property type="match status" value="1"/>
</dbReference>
<dbReference type="InterPro" id="IPR013083">
    <property type="entry name" value="Znf_RING/FYVE/PHD"/>
</dbReference>
<evidence type="ECO:0000256" key="3">
    <source>
        <dbReference type="ARBA" id="ARBA00022833"/>
    </source>
</evidence>
<evidence type="ECO:0000256" key="5">
    <source>
        <dbReference type="SAM" id="Coils"/>
    </source>
</evidence>
<dbReference type="CTD" id="9813002"/>
<dbReference type="GeneID" id="9813002"/>
<comment type="caution">
    <text evidence="8">The sequence shown here is derived from an EMBL/GenBank/DDBJ whole genome shotgun (WGS) entry which is preliminary data.</text>
</comment>
<dbReference type="KEGG" id="crq:GCK72_003680"/>
<sequence length="385" mass="45602">MAIEYLCNSQTGRTVPPELFFNSNEMSTKEFKIKWRDNSRRRICLITTLPTWLTMESPKSFTRSPYRFQIGYDPSHADGSTSVQLVFELNSSHYHKMTVSITLNFWQGRPIGAECCNCAILEVAGNRLPKFQTFCGHTLCKKCLREKLKSTRIIEINEKFKKFSECPECQRNIYEYPVEYPCSTCTRNESDRFCMECNGYYCNNCSEKFHTGQYSRHRFTKMTRLDQHLETLREMASRLRNSGAFLKTKYDEMEVILSSFNMENETYRYMEETVITKCRGLKQLRSRKLIGLNKFLEDKMKECKNASLSLNEDYVKIDDLRKWIDRIRKKEKNLRIHMEEITNRYEKALCLECRWKVTFHSLNDYHIPKDAPGFLPMLKRKGPHG</sequence>
<dbReference type="SUPFAM" id="SSF57850">
    <property type="entry name" value="RING/U-box"/>
    <property type="match status" value="1"/>
</dbReference>
<dbReference type="InterPro" id="IPR001841">
    <property type="entry name" value="Znf_RING"/>
</dbReference>
<organism evidence="8 9">
    <name type="scientific">Caenorhabditis remanei</name>
    <name type="common">Caenorhabditis vulgaris</name>
    <dbReference type="NCBI Taxonomy" id="31234"/>
    <lineage>
        <taxon>Eukaryota</taxon>
        <taxon>Metazoa</taxon>
        <taxon>Ecdysozoa</taxon>
        <taxon>Nematoda</taxon>
        <taxon>Chromadorea</taxon>
        <taxon>Rhabditida</taxon>
        <taxon>Rhabditina</taxon>
        <taxon>Rhabditomorpha</taxon>
        <taxon>Rhabditoidea</taxon>
        <taxon>Rhabditidae</taxon>
        <taxon>Peloderinae</taxon>
        <taxon>Caenorhabditis</taxon>
    </lineage>
</organism>
<name>A0A6A5H982_CAERE</name>
<accession>A0A6A5H982</accession>
<evidence type="ECO:0008006" key="10">
    <source>
        <dbReference type="Google" id="ProtNLM"/>
    </source>
</evidence>
<evidence type="ECO:0000259" key="6">
    <source>
        <dbReference type="PROSITE" id="PS50089"/>
    </source>
</evidence>
<evidence type="ECO:0000256" key="4">
    <source>
        <dbReference type="PROSITE-ProRule" id="PRU00024"/>
    </source>
</evidence>
<keyword evidence="2 4" id="KW-0863">Zinc-finger</keyword>
<dbReference type="PROSITE" id="PS00518">
    <property type="entry name" value="ZF_RING_1"/>
    <property type="match status" value="1"/>
</dbReference>
<dbReference type="EMBL" id="WUAV01000002">
    <property type="protein sequence ID" value="KAF1763735.1"/>
    <property type="molecule type" value="Genomic_DNA"/>
</dbReference>
<keyword evidence="5" id="KW-0175">Coiled coil</keyword>
<dbReference type="InterPro" id="IPR017907">
    <property type="entry name" value="Znf_RING_CS"/>
</dbReference>
<keyword evidence="3" id="KW-0862">Zinc</keyword>
<evidence type="ECO:0000259" key="7">
    <source>
        <dbReference type="PROSITE" id="PS50119"/>
    </source>
</evidence>
<dbReference type="PROSITE" id="PS50089">
    <property type="entry name" value="ZF_RING_2"/>
    <property type="match status" value="1"/>
</dbReference>
<evidence type="ECO:0000313" key="8">
    <source>
        <dbReference type="EMBL" id="KAF1763735.1"/>
    </source>
</evidence>
<dbReference type="AlphaFoldDB" id="A0A6A5H982"/>
<feature type="domain" description="RING-type" evidence="6">
    <location>
        <begin position="115"/>
        <end position="170"/>
    </location>
</feature>
<evidence type="ECO:0000256" key="1">
    <source>
        <dbReference type="ARBA" id="ARBA00022723"/>
    </source>
</evidence>
<dbReference type="Proteomes" id="UP000483820">
    <property type="component" value="Chromosome II"/>
</dbReference>
<dbReference type="RefSeq" id="XP_053588380.1">
    <property type="nucleotide sequence ID" value="XM_053724186.1"/>
</dbReference>
<protein>
    <recommendedName>
        <fullName evidence="10">RING-type domain-containing protein</fullName>
    </recommendedName>
</protein>
<dbReference type="GO" id="GO:0008270">
    <property type="term" value="F:zinc ion binding"/>
    <property type="evidence" value="ECO:0007669"/>
    <property type="project" value="UniProtKB-KW"/>
</dbReference>
<dbReference type="InterPro" id="IPR000315">
    <property type="entry name" value="Znf_B-box"/>
</dbReference>
<dbReference type="CDD" id="cd19757">
    <property type="entry name" value="Bbox1"/>
    <property type="match status" value="1"/>
</dbReference>
<evidence type="ECO:0000256" key="2">
    <source>
        <dbReference type="ARBA" id="ARBA00022771"/>
    </source>
</evidence>
<gene>
    <name evidence="8" type="ORF">GCK72_003680</name>
</gene>
<feature type="domain" description="B box-type" evidence="7">
    <location>
        <begin position="182"/>
        <end position="222"/>
    </location>
</feature>
<reference evidence="8 9" key="1">
    <citation type="submission" date="2019-12" db="EMBL/GenBank/DDBJ databases">
        <title>Chromosome-level assembly of the Caenorhabditis remanei genome.</title>
        <authorList>
            <person name="Teterina A.A."/>
            <person name="Willis J.H."/>
            <person name="Phillips P.C."/>
        </authorList>
    </citation>
    <scope>NUCLEOTIDE SEQUENCE [LARGE SCALE GENOMIC DNA]</scope>
    <source>
        <strain evidence="8 9">PX506</strain>
        <tissue evidence="8">Whole organism</tissue>
    </source>
</reference>
<proteinExistence type="predicted"/>
<feature type="coiled-coil region" evidence="5">
    <location>
        <begin position="293"/>
        <end position="344"/>
    </location>
</feature>
<keyword evidence="1" id="KW-0479">Metal-binding</keyword>
<evidence type="ECO:0000313" key="9">
    <source>
        <dbReference type="Proteomes" id="UP000483820"/>
    </source>
</evidence>